<reference evidence="1 2" key="1">
    <citation type="submission" date="2017-05" db="EMBL/GenBank/DDBJ databases">
        <authorList>
            <person name="Varghese N."/>
            <person name="Submissions S."/>
        </authorList>
    </citation>
    <scope>NUCLEOTIDE SEQUENCE [LARGE SCALE GENOMIC DNA]</scope>
    <source>
        <strain evidence="1 2">SM16</strain>
    </source>
</reference>
<sequence length="101" mass="11043">MPPAKPPMPSQMPCELAREQASFIREAAQRIFGEDAVVRNYGTYPNSLAIDVETSGVQRDVSDFIGILLTRLDHIPAVSVTERGTKAQGNAKVAYRQGKVL</sequence>
<evidence type="ECO:0000313" key="1">
    <source>
        <dbReference type="EMBL" id="SMP58001.1"/>
    </source>
</evidence>
<dbReference type="RefSeq" id="WP_283405392.1">
    <property type="nucleotide sequence ID" value="NZ_FXUI01000002.1"/>
</dbReference>
<dbReference type="EMBL" id="FXUI01000002">
    <property type="protein sequence ID" value="SMP58001.1"/>
    <property type="molecule type" value="Genomic_DNA"/>
</dbReference>
<keyword evidence="2" id="KW-1185">Reference proteome</keyword>
<proteinExistence type="predicted"/>
<organism evidence="1 2">
    <name type="scientific">Novosphingobium panipatense</name>
    <dbReference type="NCBI Taxonomy" id="428991"/>
    <lineage>
        <taxon>Bacteria</taxon>
        <taxon>Pseudomonadati</taxon>
        <taxon>Pseudomonadota</taxon>
        <taxon>Alphaproteobacteria</taxon>
        <taxon>Sphingomonadales</taxon>
        <taxon>Sphingomonadaceae</taxon>
        <taxon>Novosphingobium</taxon>
    </lineage>
</organism>
<comment type="caution">
    <text evidence="1">The sequence shown here is derived from an EMBL/GenBank/DDBJ whole genome shotgun (WGS) entry which is preliminary data.</text>
</comment>
<gene>
    <name evidence="1" type="ORF">SAMN06296065_102391</name>
</gene>
<evidence type="ECO:0000313" key="2">
    <source>
        <dbReference type="Proteomes" id="UP001157910"/>
    </source>
</evidence>
<accession>A0ABY1Q5D6</accession>
<name>A0ABY1Q5D6_9SPHN</name>
<protein>
    <submittedName>
        <fullName evidence="1">Uncharacterized protein</fullName>
    </submittedName>
</protein>
<dbReference type="Proteomes" id="UP001157910">
    <property type="component" value="Unassembled WGS sequence"/>
</dbReference>